<dbReference type="PANTHER" id="PTHR24171">
    <property type="entry name" value="ANKYRIN REPEAT DOMAIN-CONTAINING PROTEIN 39-RELATED"/>
    <property type="match status" value="1"/>
</dbReference>
<dbReference type="SUPFAM" id="SSF48403">
    <property type="entry name" value="Ankyrin repeat"/>
    <property type="match status" value="1"/>
</dbReference>
<dbReference type="PANTHER" id="PTHR24171:SF9">
    <property type="entry name" value="ANKYRIN REPEAT DOMAIN-CONTAINING PROTEIN 39"/>
    <property type="match status" value="1"/>
</dbReference>
<evidence type="ECO:0000256" key="2">
    <source>
        <dbReference type="ARBA" id="ARBA00023043"/>
    </source>
</evidence>
<dbReference type="PROSITE" id="PS50297">
    <property type="entry name" value="ANK_REP_REGION"/>
    <property type="match status" value="3"/>
</dbReference>
<dbReference type="SMART" id="SM00248">
    <property type="entry name" value="ANK"/>
    <property type="match status" value="3"/>
</dbReference>
<accession>A0ABR1I5X7</accession>
<sequence>MEDIALFVLPNTDEDEAGDSNASVQVAKLESKGKSKDTESQASSLGFSEAGDHGQTPAEFAKLLTSEEAGHISKFSLWSTTEEDQTRSPQSRTSSPAIEAGSDVDRTSYLEPEDNEEEREVWIDKMGHEYTVLELLEQGIDPNSEDSSGRTPLLIAAKFNYAEDVRLLLQNGAKVDSRDPEWGLVVVSRQRGRLTPLLWAAESGHEAVVKLLLEKGADVEAKDRYSQTPLRGAAGCGHEAVVKLLLEKGAEIESKDGNGQTPL</sequence>
<keyword evidence="1" id="KW-0677">Repeat</keyword>
<dbReference type="Proteomes" id="UP001498421">
    <property type="component" value="Unassembled WGS sequence"/>
</dbReference>
<keyword evidence="2 3" id="KW-0040">ANK repeat</keyword>
<evidence type="ECO:0000256" key="3">
    <source>
        <dbReference type="PROSITE-ProRule" id="PRU00023"/>
    </source>
</evidence>
<evidence type="ECO:0000313" key="6">
    <source>
        <dbReference type="Proteomes" id="UP001498421"/>
    </source>
</evidence>
<dbReference type="Gene3D" id="1.25.40.20">
    <property type="entry name" value="Ankyrin repeat-containing domain"/>
    <property type="match status" value="2"/>
</dbReference>
<feature type="repeat" description="ANK" evidence="3">
    <location>
        <begin position="148"/>
        <end position="180"/>
    </location>
</feature>
<feature type="repeat" description="ANK" evidence="3">
    <location>
        <begin position="192"/>
        <end position="224"/>
    </location>
</feature>
<reference evidence="5 6" key="1">
    <citation type="journal article" date="2025" name="Microbiol. Resour. Announc.">
        <title>Draft genome sequences for Neonectria magnoliae and Neonectria punicea, canker pathogens of Liriodendron tulipifera and Acer saccharum in West Virginia.</title>
        <authorList>
            <person name="Petronek H.M."/>
            <person name="Kasson M.T."/>
            <person name="Metheny A.M."/>
            <person name="Stauder C.M."/>
            <person name="Lovett B."/>
            <person name="Lynch S.C."/>
            <person name="Garnas J.R."/>
            <person name="Kasson L.R."/>
            <person name="Stajich J.E."/>
        </authorList>
    </citation>
    <scope>NUCLEOTIDE SEQUENCE [LARGE SCALE GENOMIC DNA]</scope>
    <source>
        <strain evidence="5 6">NRRL 64651</strain>
    </source>
</reference>
<evidence type="ECO:0000256" key="1">
    <source>
        <dbReference type="ARBA" id="ARBA00022737"/>
    </source>
</evidence>
<feature type="repeat" description="ANK" evidence="3">
    <location>
        <begin position="225"/>
        <end position="257"/>
    </location>
</feature>
<feature type="region of interest" description="Disordered" evidence="4">
    <location>
        <begin position="1"/>
        <end position="116"/>
    </location>
</feature>
<dbReference type="PRINTS" id="PR01415">
    <property type="entry name" value="ANKYRIN"/>
</dbReference>
<keyword evidence="6" id="KW-1185">Reference proteome</keyword>
<name>A0ABR1I5X7_9HYPO</name>
<dbReference type="EMBL" id="JAZAVK010000034">
    <property type="protein sequence ID" value="KAK7428978.1"/>
    <property type="molecule type" value="Genomic_DNA"/>
</dbReference>
<dbReference type="InterPro" id="IPR002110">
    <property type="entry name" value="Ankyrin_rpt"/>
</dbReference>
<dbReference type="PROSITE" id="PS50088">
    <property type="entry name" value="ANK_REPEAT"/>
    <property type="match status" value="3"/>
</dbReference>
<gene>
    <name evidence="5" type="ORF">QQZ08_004490</name>
</gene>
<comment type="caution">
    <text evidence="5">The sequence shown here is derived from an EMBL/GenBank/DDBJ whole genome shotgun (WGS) entry which is preliminary data.</text>
</comment>
<feature type="compositionally biased region" description="Basic and acidic residues" evidence="4">
    <location>
        <begin position="29"/>
        <end position="39"/>
    </location>
</feature>
<organism evidence="5 6">
    <name type="scientific">Neonectria magnoliae</name>
    <dbReference type="NCBI Taxonomy" id="2732573"/>
    <lineage>
        <taxon>Eukaryota</taxon>
        <taxon>Fungi</taxon>
        <taxon>Dikarya</taxon>
        <taxon>Ascomycota</taxon>
        <taxon>Pezizomycotina</taxon>
        <taxon>Sordariomycetes</taxon>
        <taxon>Hypocreomycetidae</taxon>
        <taxon>Hypocreales</taxon>
        <taxon>Nectriaceae</taxon>
        <taxon>Neonectria</taxon>
    </lineage>
</organism>
<dbReference type="InterPro" id="IPR036770">
    <property type="entry name" value="Ankyrin_rpt-contain_sf"/>
</dbReference>
<proteinExistence type="predicted"/>
<evidence type="ECO:0000256" key="4">
    <source>
        <dbReference type="SAM" id="MobiDB-lite"/>
    </source>
</evidence>
<feature type="compositionally biased region" description="Polar residues" evidence="4">
    <location>
        <begin position="87"/>
        <end position="96"/>
    </location>
</feature>
<protein>
    <submittedName>
        <fullName evidence="5">Uncharacterized protein</fullName>
    </submittedName>
</protein>
<evidence type="ECO:0000313" key="5">
    <source>
        <dbReference type="EMBL" id="KAK7428978.1"/>
    </source>
</evidence>
<dbReference type="Pfam" id="PF12796">
    <property type="entry name" value="Ank_2"/>
    <property type="match status" value="2"/>
</dbReference>